<evidence type="ECO:0000313" key="17">
    <source>
        <dbReference type="Proteomes" id="UP000728032"/>
    </source>
</evidence>
<feature type="domain" description="Cadherin" evidence="15">
    <location>
        <begin position="966"/>
        <end position="1069"/>
    </location>
</feature>
<proteinExistence type="predicted"/>
<feature type="domain" description="Cadherin" evidence="15">
    <location>
        <begin position="613"/>
        <end position="733"/>
    </location>
</feature>
<protein>
    <recommendedName>
        <fullName evidence="15">Cadherin domain-containing protein</fullName>
    </recommendedName>
</protein>
<feature type="chain" id="PRO_5036211228" description="Cadherin domain-containing protein" evidence="14">
    <location>
        <begin position="25"/>
        <end position="1983"/>
    </location>
</feature>
<feature type="transmembrane region" description="Helical" evidence="13">
    <location>
        <begin position="1749"/>
        <end position="1769"/>
    </location>
</feature>
<evidence type="ECO:0000256" key="14">
    <source>
        <dbReference type="SAM" id="SignalP"/>
    </source>
</evidence>
<feature type="domain" description="Cadherin" evidence="15">
    <location>
        <begin position="1183"/>
        <end position="1291"/>
    </location>
</feature>
<comment type="subcellular location">
    <subcellularLocation>
        <location evidence="1">Membrane</location>
        <topology evidence="1">Single-pass membrane protein</topology>
    </subcellularLocation>
</comment>
<reference evidence="16" key="1">
    <citation type="submission" date="2020-11" db="EMBL/GenBank/DDBJ databases">
        <authorList>
            <person name="Tran Van P."/>
        </authorList>
    </citation>
    <scope>NUCLEOTIDE SEQUENCE</scope>
</reference>
<dbReference type="Proteomes" id="UP000728032">
    <property type="component" value="Unassembled WGS sequence"/>
</dbReference>
<evidence type="ECO:0000256" key="13">
    <source>
        <dbReference type="SAM" id="Phobius"/>
    </source>
</evidence>
<evidence type="ECO:0000256" key="12">
    <source>
        <dbReference type="SAM" id="MobiDB-lite"/>
    </source>
</evidence>
<dbReference type="PANTHER" id="PTHR24026:SF136">
    <property type="entry name" value="PROTOCADHERIN-23"/>
    <property type="match status" value="1"/>
</dbReference>
<gene>
    <name evidence="16" type="ORF">ONB1V03_LOCUS4455</name>
</gene>
<dbReference type="GO" id="GO:0005886">
    <property type="term" value="C:plasma membrane"/>
    <property type="evidence" value="ECO:0007669"/>
    <property type="project" value="UniProtKB-SubCell"/>
</dbReference>
<keyword evidence="4" id="KW-0677">Repeat</keyword>
<feature type="signal peptide" evidence="14">
    <location>
        <begin position="1"/>
        <end position="24"/>
    </location>
</feature>
<dbReference type="GO" id="GO:0005509">
    <property type="term" value="F:calcium ion binding"/>
    <property type="evidence" value="ECO:0007669"/>
    <property type="project" value="UniProtKB-UniRule"/>
</dbReference>
<dbReference type="FunFam" id="2.60.40.60:FF:000039">
    <property type="entry name" value="FAT atypical cadherin 3"/>
    <property type="match status" value="1"/>
</dbReference>
<dbReference type="Pfam" id="PF00028">
    <property type="entry name" value="Cadherin"/>
    <property type="match status" value="9"/>
</dbReference>
<dbReference type="GO" id="GO:0048513">
    <property type="term" value="P:animal organ development"/>
    <property type="evidence" value="ECO:0007669"/>
    <property type="project" value="UniProtKB-ARBA"/>
</dbReference>
<feature type="domain" description="Cadherin" evidence="15">
    <location>
        <begin position="734"/>
        <end position="846"/>
    </location>
</feature>
<feature type="compositionally biased region" description="Polar residues" evidence="12">
    <location>
        <begin position="1790"/>
        <end position="1808"/>
    </location>
</feature>
<dbReference type="FunFam" id="2.60.40.60:FF:000168">
    <property type="entry name" value="Cadherin-related family member 2"/>
    <property type="match status" value="1"/>
</dbReference>
<dbReference type="EMBL" id="CAJPVJ010001540">
    <property type="protein sequence ID" value="CAG2164908.1"/>
    <property type="molecule type" value="Genomic_DNA"/>
</dbReference>
<evidence type="ECO:0000256" key="4">
    <source>
        <dbReference type="ARBA" id="ARBA00022737"/>
    </source>
</evidence>
<keyword evidence="6" id="KW-0130">Cell adhesion</keyword>
<dbReference type="GO" id="GO:0048589">
    <property type="term" value="P:developmental growth"/>
    <property type="evidence" value="ECO:0007669"/>
    <property type="project" value="UniProtKB-ARBA"/>
</dbReference>
<feature type="compositionally biased region" description="Low complexity" evidence="12">
    <location>
        <begin position="1854"/>
        <end position="1866"/>
    </location>
</feature>
<dbReference type="InterPro" id="IPR020894">
    <property type="entry name" value="Cadherin_CS"/>
</dbReference>
<dbReference type="OrthoDB" id="6510378at2759"/>
<dbReference type="PRINTS" id="PR00205">
    <property type="entry name" value="CADHERIN"/>
</dbReference>
<dbReference type="FunFam" id="2.60.40.60:FF:000306">
    <property type="entry name" value="Cadherin 23"/>
    <property type="match status" value="1"/>
</dbReference>
<dbReference type="SUPFAM" id="SSF49313">
    <property type="entry name" value="Cadherin-like"/>
    <property type="match status" value="14"/>
</dbReference>
<feature type="domain" description="Cadherin" evidence="15">
    <location>
        <begin position="44"/>
        <end position="150"/>
    </location>
</feature>
<evidence type="ECO:0000313" key="16">
    <source>
        <dbReference type="EMBL" id="CAD7644043.1"/>
    </source>
</evidence>
<evidence type="ECO:0000256" key="9">
    <source>
        <dbReference type="ARBA" id="ARBA00023157"/>
    </source>
</evidence>
<keyword evidence="7 13" id="KW-1133">Transmembrane helix</keyword>
<evidence type="ECO:0000256" key="6">
    <source>
        <dbReference type="ARBA" id="ARBA00022889"/>
    </source>
</evidence>
<dbReference type="Gene3D" id="2.60.40.60">
    <property type="entry name" value="Cadherins"/>
    <property type="match status" value="14"/>
</dbReference>
<keyword evidence="17" id="KW-1185">Reference proteome</keyword>
<evidence type="ECO:0000256" key="1">
    <source>
        <dbReference type="ARBA" id="ARBA00004167"/>
    </source>
</evidence>
<dbReference type="PANTHER" id="PTHR24026">
    <property type="entry name" value="FAT ATYPICAL CADHERIN-RELATED"/>
    <property type="match status" value="1"/>
</dbReference>
<evidence type="ECO:0000256" key="5">
    <source>
        <dbReference type="ARBA" id="ARBA00022837"/>
    </source>
</evidence>
<evidence type="ECO:0000256" key="7">
    <source>
        <dbReference type="ARBA" id="ARBA00022989"/>
    </source>
</evidence>
<dbReference type="GO" id="GO:0001736">
    <property type="term" value="P:establishment of planar polarity"/>
    <property type="evidence" value="ECO:0007669"/>
    <property type="project" value="UniProtKB-ARBA"/>
</dbReference>
<dbReference type="PROSITE" id="PS50268">
    <property type="entry name" value="CADHERIN_2"/>
    <property type="match status" value="14"/>
</dbReference>
<dbReference type="GO" id="GO:0007156">
    <property type="term" value="P:homophilic cell adhesion via plasma membrane adhesion molecules"/>
    <property type="evidence" value="ECO:0007669"/>
    <property type="project" value="InterPro"/>
</dbReference>
<evidence type="ECO:0000256" key="2">
    <source>
        <dbReference type="ARBA" id="ARBA00022536"/>
    </source>
</evidence>
<feature type="domain" description="Cadherin" evidence="15">
    <location>
        <begin position="1294"/>
        <end position="1401"/>
    </location>
</feature>
<evidence type="ECO:0000259" key="15">
    <source>
        <dbReference type="PROSITE" id="PS50268"/>
    </source>
</evidence>
<evidence type="ECO:0000256" key="3">
    <source>
        <dbReference type="ARBA" id="ARBA00022692"/>
    </source>
</evidence>
<feature type="domain" description="Cadherin" evidence="15">
    <location>
        <begin position="521"/>
        <end position="612"/>
    </location>
</feature>
<dbReference type="EMBL" id="OC916365">
    <property type="protein sequence ID" value="CAD7644043.1"/>
    <property type="molecule type" value="Genomic_DNA"/>
</dbReference>
<keyword evidence="10" id="KW-0325">Glycoprotein</keyword>
<feature type="domain" description="Cadherin" evidence="15">
    <location>
        <begin position="151"/>
        <end position="265"/>
    </location>
</feature>
<keyword evidence="5 11" id="KW-0106">Calcium</keyword>
<feature type="domain" description="Cadherin" evidence="15">
    <location>
        <begin position="266"/>
        <end position="381"/>
    </location>
</feature>
<evidence type="ECO:0000256" key="10">
    <source>
        <dbReference type="ARBA" id="ARBA00023180"/>
    </source>
</evidence>
<feature type="domain" description="Cadherin" evidence="15">
    <location>
        <begin position="854"/>
        <end position="965"/>
    </location>
</feature>
<feature type="region of interest" description="Disordered" evidence="12">
    <location>
        <begin position="1790"/>
        <end position="1811"/>
    </location>
</feature>
<dbReference type="PROSITE" id="PS00232">
    <property type="entry name" value="CADHERIN_1"/>
    <property type="match status" value="4"/>
</dbReference>
<dbReference type="InterPro" id="IPR002126">
    <property type="entry name" value="Cadherin-like_dom"/>
</dbReference>
<keyword evidence="2" id="KW-0245">EGF-like domain</keyword>
<feature type="domain" description="Cadherin" evidence="15">
    <location>
        <begin position="1071"/>
        <end position="1181"/>
    </location>
</feature>
<keyword evidence="8 13" id="KW-0472">Membrane</keyword>
<name>A0A7R9LLT1_9ACAR</name>
<evidence type="ECO:0000256" key="8">
    <source>
        <dbReference type="ARBA" id="ARBA00023136"/>
    </source>
</evidence>
<feature type="region of interest" description="Disordered" evidence="12">
    <location>
        <begin position="1828"/>
        <end position="1871"/>
    </location>
</feature>
<keyword evidence="14" id="KW-0732">Signal</keyword>
<feature type="domain" description="Cadherin" evidence="15">
    <location>
        <begin position="382"/>
        <end position="511"/>
    </location>
</feature>
<keyword evidence="9" id="KW-1015">Disulfide bond</keyword>
<dbReference type="InterPro" id="IPR015919">
    <property type="entry name" value="Cadherin-like_sf"/>
</dbReference>
<dbReference type="FunFam" id="2.60.40.60:FF:000020">
    <property type="entry name" value="Dachsous cadherin-related 1b"/>
    <property type="match status" value="2"/>
</dbReference>
<dbReference type="CDD" id="cd11304">
    <property type="entry name" value="Cadherin_repeat"/>
    <property type="match status" value="14"/>
</dbReference>
<accession>A0A7R9LLT1</accession>
<organism evidence="16">
    <name type="scientific">Oppiella nova</name>
    <dbReference type="NCBI Taxonomy" id="334625"/>
    <lineage>
        <taxon>Eukaryota</taxon>
        <taxon>Metazoa</taxon>
        <taxon>Ecdysozoa</taxon>
        <taxon>Arthropoda</taxon>
        <taxon>Chelicerata</taxon>
        <taxon>Arachnida</taxon>
        <taxon>Acari</taxon>
        <taxon>Acariformes</taxon>
        <taxon>Sarcoptiformes</taxon>
        <taxon>Oribatida</taxon>
        <taxon>Brachypylina</taxon>
        <taxon>Oppioidea</taxon>
        <taxon>Oppiidae</taxon>
        <taxon>Oppiella</taxon>
    </lineage>
</organism>
<feature type="domain" description="Cadherin" evidence="15">
    <location>
        <begin position="1402"/>
        <end position="1525"/>
    </location>
</feature>
<sequence>MLSYHKLNVIIIVVVCLLVNDVLRGLSAALNTPPRFKSEDLDDLQSEIVVRVKEGESSLHKQIYHLYGEDPDGDQLRFGVLGTIGSDLLRIESVPPNEAKVYLKKELDREIQDSYTLVLTLTDSKLGKGNYITKSLLLIVEDINDNTPIFRPYRTALTLSEASKPGVVIETIEAFDSDEGRAVEGERRTATAALVIQVEDAEDEPPKTIIGKGVISLASNLDYERKSIYQLKVLAIDRAVEGERRTATAALVIQVEDAEDEPPVFTFVPSVTRIAENLAIGSPVLTVTAVDGDRGVNNAITYRILKGDQKLFTINQNTGVVSVAGRLDRESAINDTSGQTAGAYILEIEATEVTVAMFPPPTVTTEVTIILKDVNDEIPKFTANQYVAEIAENAPNDMPVTFVGDSVPHVFDLDQGNNGSFAVSLQSADNTGLEDVFYVTPTHGVNEASIMLRVRDSLRLDYEKVKQIRLRIIATEKTGSLSSATNARSSSSQVTINIKGVKLVLNIMPSHRLSRVFPCSVAKINARDIDSGIYGTAGIRYTDIRGEMSSALNLDPISGVITVKTSEYKFDRELSAQHFLIVEARDANGAGNRNTVQLVLNITDVNDCRPKFLHDKYEARVYENSHNFEQPLRITAFDEDAIGTKNSEIRYQILPTHESNQLNQYSNNFTIDEISGLLSIKEPLDFESIPGPKSDSRNITITVRAYDLGEPRLHSDTPVIIYVYDRNDFSPIFTKNLYTKSIPEDIRDGSMVLQVSALDGDHSTINSRIYYRIVSGAFDKFVIDANAGVISVAAGANLDPDRSHPKQLSYLIHVMALDSSFGSEQRFSTASVNITIVDVNNKAPEFGDIPVTVVPEDAPNQHFVTRVTATDLDDKPVLRYSIDYARSEARNEFGATVDYNLFVDSFTINPLDGTVRVVKILNRELWDQIKLYVVVEDIAAATKGQKAKAILTIQISDVNDNRPQFLQHLYRGIITENAVAGTPILTVNADDADTNKSVIYSLEGRQELLQLIKINHKTGEVAVSERIDRERYSWINVTVRATDTGQPPLTGLSLLSIQVLDENDNNPVFVGEQRQAFVIAEDAPIGSLVAQVNARDEDSGVFGKITYLLDASSTFGKFKIDRETGAIVVSNVLNREDMSQYKLLVQAVDNYDYGFLTGESRKAFHTITVTVTDVNDETPTIVPQTSDCAVVNEFHPIRDMITYVTAIDGDDANTPNGKVVFAIIDGNEDRLFDFELSPPNAAKLISRFSLRGRVGNYTLTVKASDGGQPQLSSTAKVHICVTDVNDHNPVFVKPPSNITIRIAENATIGSTVVEVKATDEDTGVNAVVRYKLRQLPNNHWKSFAINDVTGVITVAKQLDREAQRVHELRVQAYDMGEPTSLSTDLDLTILVANVDDFEPEFTQDVFQVVFTENTLPEIEKYKLLPTIDKDDYDLIDPAVGFKSIPCYYIVGGDGDDRFRLNTFTHELTTTQSLDRELKDNYTLIVQATNDCFKVPPNITHFDNKDNSLLQVLIGVRDVNDNSPKMTKKVFTGGFTTDIDFGTVLMEVKAVDKDMGANSVVNYYIISEVRQTLTEGLDTLSAEPFVINRITGEISLNFDPQKDMKGYFEFDVLANDTDGLADSATVFIYLLRDDQRVRFILRLTPQELREKLEKFRDVLANITGATVNIDSYKIHENRDGSVDQKKTDLYLHFVNREDNSILEVNDVLSLIDKNIEYLDELYKEFNVLVTEPTQSLEYFLEWEDQLKACLLGTTAFLTLLLVLVICLCLNQKSRYERQLKAATVPVFGGESQLTRSNVPNTNQHASEGSNPMWMTGYDNRWYDKDEEQISNRSSGDNSLDENAIASHSPDDSLDGSAGRESGGSSASTTTNDKQALCRGLAVGRVTPQNITLPQNINHITISHNNKNNNNINIVKKLAPKPPQKPPNSVAVGAKQVMSASSHARHQSHPKLSTNGVISKPIAASNQRSLTTFFMYWFFTLPTGE</sequence>
<feature type="domain" description="Cadherin" evidence="15">
    <location>
        <begin position="1541"/>
        <end position="1646"/>
    </location>
</feature>
<evidence type="ECO:0000256" key="11">
    <source>
        <dbReference type="PROSITE-ProRule" id="PRU00043"/>
    </source>
</evidence>
<dbReference type="SMART" id="SM00112">
    <property type="entry name" value="CA"/>
    <property type="match status" value="14"/>
</dbReference>
<keyword evidence="3 13" id="KW-0812">Transmembrane</keyword>
<dbReference type="GO" id="GO:0007163">
    <property type="term" value="P:establishment or maintenance of cell polarity"/>
    <property type="evidence" value="ECO:0007669"/>
    <property type="project" value="UniProtKB-ARBA"/>
</dbReference>